<dbReference type="FunFam" id="3.30.200.20:FF:000705">
    <property type="entry name" value="Non-specific serine/threonine protein kinase"/>
    <property type="match status" value="1"/>
</dbReference>
<dbReference type="Pfam" id="PF00786">
    <property type="entry name" value="PBD"/>
    <property type="match status" value="1"/>
</dbReference>
<dbReference type="Proteomes" id="UP000594260">
    <property type="component" value="Unplaced"/>
</dbReference>
<dbReference type="GeneID" id="111243740"/>
<organism evidence="15 16">
    <name type="scientific">Varroa destructor</name>
    <name type="common">Honeybee mite</name>
    <dbReference type="NCBI Taxonomy" id="109461"/>
    <lineage>
        <taxon>Eukaryota</taxon>
        <taxon>Metazoa</taxon>
        <taxon>Ecdysozoa</taxon>
        <taxon>Arthropoda</taxon>
        <taxon>Chelicerata</taxon>
        <taxon>Arachnida</taxon>
        <taxon>Acari</taxon>
        <taxon>Parasitiformes</taxon>
        <taxon>Mesostigmata</taxon>
        <taxon>Gamasina</taxon>
        <taxon>Dermanyssoidea</taxon>
        <taxon>Varroidae</taxon>
        <taxon>Varroa</taxon>
    </lineage>
</organism>
<dbReference type="InterPro" id="IPR011009">
    <property type="entry name" value="Kinase-like_dom_sf"/>
</dbReference>
<dbReference type="PANTHER" id="PTHR45832">
    <property type="entry name" value="SERINE/THREONINE-PROTEIN KINASE SAMKA-RELATED-RELATED"/>
    <property type="match status" value="1"/>
</dbReference>
<evidence type="ECO:0000256" key="11">
    <source>
        <dbReference type="ARBA" id="ARBA00048679"/>
    </source>
</evidence>
<comment type="similarity">
    <text evidence="2">Belongs to the protein kinase superfamily. STE Ser/Thr protein kinase family. STE20 subfamily.</text>
</comment>
<dbReference type="KEGG" id="vde:111243740"/>
<name>A0A7M7J1E6_VARDE</name>
<evidence type="ECO:0000256" key="4">
    <source>
        <dbReference type="ARBA" id="ARBA00022490"/>
    </source>
</evidence>
<dbReference type="CDD" id="cd01093">
    <property type="entry name" value="CRIB_PAK_like"/>
    <property type="match status" value="1"/>
</dbReference>
<dbReference type="InParanoid" id="A0A7M7J1E6"/>
<evidence type="ECO:0000256" key="12">
    <source>
        <dbReference type="PROSITE-ProRule" id="PRU10141"/>
    </source>
</evidence>
<comment type="catalytic activity">
    <reaction evidence="11">
        <text>L-seryl-[protein] + ATP = O-phospho-L-seryl-[protein] + ADP + H(+)</text>
        <dbReference type="Rhea" id="RHEA:17989"/>
        <dbReference type="Rhea" id="RHEA-COMP:9863"/>
        <dbReference type="Rhea" id="RHEA-COMP:11604"/>
        <dbReference type="ChEBI" id="CHEBI:15378"/>
        <dbReference type="ChEBI" id="CHEBI:29999"/>
        <dbReference type="ChEBI" id="CHEBI:30616"/>
        <dbReference type="ChEBI" id="CHEBI:83421"/>
        <dbReference type="ChEBI" id="CHEBI:456216"/>
        <dbReference type="EC" id="2.7.11.1"/>
    </reaction>
</comment>
<evidence type="ECO:0000256" key="8">
    <source>
        <dbReference type="ARBA" id="ARBA00022777"/>
    </source>
</evidence>
<dbReference type="InterPro" id="IPR000719">
    <property type="entry name" value="Prot_kinase_dom"/>
</dbReference>
<dbReference type="InterPro" id="IPR033923">
    <property type="entry name" value="PAK_BD"/>
</dbReference>
<dbReference type="InterPro" id="IPR017441">
    <property type="entry name" value="Protein_kinase_ATP_BS"/>
</dbReference>
<evidence type="ECO:0000256" key="9">
    <source>
        <dbReference type="ARBA" id="ARBA00022840"/>
    </source>
</evidence>
<proteinExistence type="inferred from homology"/>
<keyword evidence="4" id="KW-0963">Cytoplasm</keyword>
<comment type="subcellular location">
    <subcellularLocation>
        <location evidence="1">Cytoplasm</location>
    </subcellularLocation>
</comment>
<dbReference type="EC" id="2.7.11.1" evidence="3"/>
<accession>A0A7M7J1E6</accession>
<evidence type="ECO:0000256" key="5">
    <source>
        <dbReference type="ARBA" id="ARBA00022527"/>
    </source>
</evidence>
<keyword evidence="6" id="KW-0808">Transferase</keyword>
<comment type="catalytic activity">
    <reaction evidence="10">
        <text>L-threonyl-[protein] + ATP = O-phospho-L-threonyl-[protein] + ADP + H(+)</text>
        <dbReference type="Rhea" id="RHEA:46608"/>
        <dbReference type="Rhea" id="RHEA-COMP:11060"/>
        <dbReference type="Rhea" id="RHEA-COMP:11605"/>
        <dbReference type="ChEBI" id="CHEBI:15378"/>
        <dbReference type="ChEBI" id="CHEBI:30013"/>
        <dbReference type="ChEBI" id="CHEBI:30616"/>
        <dbReference type="ChEBI" id="CHEBI:61977"/>
        <dbReference type="ChEBI" id="CHEBI:456216"/>
        <dbReference type="EC" id="2.7.11.1"/>
    </reaction>
</comment>
<feature type="binding site" evidence="12">
    <location>
        <position position="279"/>
    </location>
    <ligand>
        <name>ATP</name>
        <dbReference type="ChEBI" id="CHEBI:30616"/>
    </ligand>
</feature>
<reference evidence="15" key="1">
    <citation type="submission" date="2021-01" db="UniProtKB">
        <authorList>
            <consortium name="EnsemblMetazoa"/>
        </authorList>
    </citation>
    <scope>IDENTIFICATION</scope>
</reference>
<evidence type="ECO:0000256" key="7">
    <source>
        <dbReference type="ARBA" id="ARBA00022741"/>
    </source>
</evidence>
<keyword evidence="5" id="KW-0723">Serine/threonine-protein kinase</keyword>
<feature type="region of interest" description="Disordered" evidence="13">
    <location>
        <begin position="1"/>
        <end position="53"/>
    </location>
</feature>
<dbReference type="InterPro" id="IPR036936">
    <property type="entry name" value="CRIB_dom_sf"/>
</dbReference>
<evidence type="ECO:0000256" key="1">
    <source>
        <dbReference type="ARBA" id="ARBA00004496"/>
    </source>
</evidence>
<evidence type="ECO:0000256" key="6">
    <source>
        <dbReference type="ARBA" id="ARBA00022679"/>
    </source>
</evidence>
<feature type="domain" description="Protein kinase" evidence="14">
    <location>
        <begin position="250"/>
        <end position="502"/>
    </location>
</feature>
<evidence type="ECO:0000256" key="2">
    <source>
        <dbReference type="ARBA" id="ARBA00008874"/>
    </source>
</evidence>
<dbReference type="CDD" id="cd06614">
    <property type="entry name" value="STKc_PAK"/>
    <property type="match status" value="1"/>
</dbReference>
<protein>
    <recommendedName>
        <fullName evidence="3">non-specific serine/threonine protein kinase</fullName>
        <ecNumber evidence="3">2.7.11.1</ecNumber>
    </recommendedName>
</protein>
<evidence type="ECO:0000256" key="10">
    <source>
        <dbReference type="ARBA" id="ARBA00047899"/>
    </source>
</evidence>
<feature type="compositionally biased region" description="Low complexity" evidence="13">
    <location>
        <begin position="21"/>
        <end position="48"/>
    </location>
</feature>
<evidence type="ECO:0000313" key="15">
    <source>
        <dbReference type="EnsemblMetazoa" id="XP_022645479"/>
    </source>
</evidence>
<evidence type="ECO:0000313" key="16">
    <source>
        <dbReference type="Proteomes" id="UP000594260"/>
    </source>
</evidence>
<dbReference type="FunFam" id="1.10.510.10:FF:000011">
    <property type="entry name" value="Non-specific serine/threonine protein kinase"/>
    <property type="match status" value="1"/>
</dbReference>
<dbReference type="GO" id="GO:0004674">
    <property type="term" value="F:protein serine/threonine kinase activity"/>
    <property type="evidence" value="ECO:0007669"/>
    <property type="project" value="UniProtKB-KW"/>
</dbReference>
<dbReference type="PROSITE" id="PS00108">
    <property type="entry name" value="PROTEIN_KINASE_ST"/>
    <property type="match status" value="1"/>
</dbReference>
<keyword evidence="7 12" id="KW-0547">Nucleotide-binding</keyword>
<dbReference type="GO" id="GO:0005524">
    <property type="term" value="F:ATP binding"/>
    <property type="evidence" value="ECO:0007669"/>
    <property type="project" value="UniProtKB-UniRule"/>
</dbReference>
<keyword evidence="16" id="KW-1185">Reference proteome</keyword>
<dbReference type="Gene3D" id="3.90.810.10">
    <property type="entry name" value="CRIB domain"/>
    <property type="match status" value="1"/>
</dbReference>
<dbReference type="InterPro" id="IPR008271">
    <property type="entry name" value="Ser/Thr_kinase_AS"/>
</dbReference>
<evidence type="ECO:0000259" key="14">
    <source>
        <dbReference type="PROSITE" id="PS50011"/>
    </source>
</evidence>
<dbReference type="PROSITE" id="PS50011">
    <property type="entry name" value="PROTEIN_KINASE_DOM"/>
    <property type="match status" value="1"/>
</dbReference>
<dbReference type="InterPro" id="IPR051931">
    <property type="entry name" value="PAK3-like"/>
</dbReference>
<dbReference type="Gene3D" id="3.30.200.20">
    <property type="entry name" value="Phosphorylase Kinase, domain 1"/>
    <property type="match status" value="1"/>
</dbReference>
<evidence type="ECO:0000256" key="13">
    <source>
        <dbReference type="SAM" id="MobiDB-lite"/>
    </source>
</evidence>
<dbReference type="OrthoDB" id="1022360at2759"/>
<feature type="region of interest" description="Disordered" evidence="13">
    <location>
        <begin position="131"/>
        <end position="203"/>
    </location>
</feature>
<dbReference type="PANTHER" id="PTHR45832:SF22">
    <property type="entry name" value="SERINE_THREONINE-PROTEIN KINASE SAMKA-RELATED"/>
    <property type="match status" value="1"/>
</dbReference>
<feature type="compositionally biased region" description="Basic and acidic residues" evidence="13">
    <location>
        <begin position="183"/>
        <end position="201"/>
    </location>
</feature>
<dbReference type="AlphaFoldDB" id="A0A7M7J1E6"/>
<dbReference type="RefSeq" id="XP_022645479.1">
    <property type="nucleotide sequence ID" value="XM_022789744.1"/>
</dbReference>
<dbReference type="Pfam" id="PF00069">
    <property type="entry name" value="Pkinase"/>
    <property type="match status" value="1"/>
</dbReference>
<dbReference type="EnsemblMetazoa" id="XM_022789744">
    <property type="protein sequence ID" value="XP_022645479"/>
    <property type="gene ID" value="LOC111243740"/>
</dbReference>
<dbReference type="OMA" id="CANIDGD"/>
<dbReference type="Gene3D" id="1.10.510.10">
    <property type="entry name" value="Transferase(Phosphotransferase) domain 1"/>
    <property type="match status" value="1"/>
</dbReference>
<dbReference type="InterPro" id="IPR000095">
    <property type="entry name" value="CRIB_dom"/>
</dbReference>
<sequence length="525" mass="58330">MEEVDDPRKRSLTHRTTEKMNNLLSKLGINSSSGSSSNGNKKNTGSSGDNVISISTPYKVSHDIHVKYNPASGAVEGLPPEWVRLLREANISKNEQQLNPQALAQALDFYEHNIKDTAAGTKAKFLKKQSLEDTDDDGPPPPPPPKHANSEQSNGTPKPLKRTVVKELPVYDNVKPLTPPSRRPRDKDFKKDSPPDLDKVNENQVNVTVTGGVERTKPTLRPKKRQAMSDEEAIQRLRDAVDQGDPETRYTLLSKVGSGASGVVYKAMDEQAHMQVAVKVIDLSQQPKKELILNEILVMKTSLHPNLVNYLASYLVNDNDLWVVMEYLDGGPLTDVVCETIMKESQMAAVCRETLKALKHLHSRGIIHRDLKSDNVLLGMDGSVKITDFGFCAQISNPNEKRVTMVGTPYWMAPEVVAKKHYGNKVDVWSLGIMVVEMIDGQPPYLNETPLKALFLITSNGKPEIKDKDNLSPNLRDFLDRCLEVDVSKRATAEELLDHPFLKCSCPLTQIVPLIKAAKKVLNKS</sequence>
<dbReference type="SMART" id="SM00220">
    <property type="entry name" value="S_TKc"/>
    <property type="match status" value="1"/>
</dbReference>
<dbReference type="SMART" id="SM00285">
    <property type="entry name" value="PBD"/>
    <property type="match status" value="1"/>
</dbReference>
<dbReference type="PROSITE" id="PS00107">
    <property type="entry name" value="PROTEIN_KINASE_ATP"/>
    <property type="match status" value="1"/>
</dbReference>
<evidence type="ECO:0000256" key="3">
    <source>
        <dbReference type="ARBA" id="ARBA00012513"/>
    </source>
</evidence>
<keyword evidence="8" id="KW-0418">Kinase</keyword>
<dbReference type="GO" id="GO:0005737">
    <property type="term" value="C:cytoplasm"/>
    <property type="evidence" value="ECO:0007669"/>
    <property type="project" value="UniProtKB-SubCell"/>
</dbReference>
<dbReference type="SUPFAM" id="SSF56112">
    <property type="entry name" value="Protein kinase-like (PK-like)"/>
    <property type="match status" value="1"/>
</dbReference>
<keyword evidence="9 12" id="KW-0067">ATP-binding</keyword>